<sequence>MPLRCILVPIGPGIDARHRLDAALRICRYTHAHIDALYIEPDPESTLRNMPDVVLASGITAESIQQDAREAAGKAQAQFDEWCVRNDVPSGSDHRLDRTFASWRRKVGDLEATVALSGRVSDLIVIDKPALATPFHAVAFDAAVFSSGRPVLVIPREGYVDPLGHVAIAWNGSLEGARAVGQSIALLHEAERVSVITVPSERSGEAAGADLCQYLQWHGIVTGPPITASAGSGSAGEAILATCGQLHATMLVMGAYTHSRMRELFLGGVTKHVLAHGTLPVLMAH</sequence>
<dbReference type="RefSeq" id="WP_307422870.1">
    <property type="nucleotide sequence ID" value="NZ_JAUSVK010000001.1"/>
</dbReference>
<organism evidence="2 3">
    <name type="scientific">Labrys monachus</name>
    <dbReference type="NCBI Taxonomy" id="217067"/>
    <lineage>
        <taxon>Bacteria</taxon>
        <taxon>Pseudomonadati</taxon>
        <taxon>Pseudomonadota</taxon>
        <taxon>Alphaproteobacteria</taxon>
        <taxon>Hyphomicrobiales</taxon>
        <taxon>Xanthobacteraceae</taxon>
        <taxon>Labrys</taxon>
    </lineage>
</organism>
<accession>A0ABU0FAF5</accession>
<protein>
    <submittedName>
        <fullName evidence="2">Nucleotide-binding universal stress UspA family protein</fullName>
    </submittedName>
</protein>
<evidence type="ECO:0000313" key="3">
    <source>
        <dbReference type="Proteomes" id="UP001237448"/>
    </source>
</evidence>
<dbReference type="EMBL" id="JAUSVK010000001">
    <property type="protein sequence ID" value="MDQ0391094.1"/>
    <property type="molecule type" value="Genomic_DNA"/>
</dbReference>
<dbReference type="Proteomes" id="UP001237448">
    <property type="component" value="Unassembled WGS sequence"/>
</dbReference>
<name>A0ABU0FAF5_9HYPH</name>
<gene>
    <name evidence="2" type="ORF">J3R73_000886</name>
</gene>
<proteinExistence type="predicted"/>
<dbReference type="CDD" id="cd00293">
    <property type="entry name" value="USP-like"/>
    <property type="match status" value="1"/>
</dbReference>
<keyword evidence="3" id="KW-1185">Reference proteome</keyword>
<evidence type="ECO:0000259" key="1">
    <source>
        <dbReference type="Pfam" id="PF00582"/>
    </source>
</evidence>
<evidence type="ECO:0000313" key="2">
    <source>
        <dbReference type="EMBL" id="MDQ0391094.1"/>
    </source>
</evidence>
<feature type="domain" description="UspA" evidence="1">
    <location>
        <begin position="227"/>
        <end position="284"/>
    </location>
</feature>
<dbReference type="InterPro" id="IPR006016">
    <property type="entry name" value="UspA"/>
</dbReference>
<comment type="caution">
    <text evidence="2">The sequence shown here is derived from an EMBL/GenBank/DDBJ whole genome shotgun (WGS) entry which is preliminary data.</text>
</comment>
<dbReference type="SUPFAM" id="SSF52402">
    <property type="entry name" value="Adenine nucleotide alpha hydrolases-like"/>
    <property type="match status" value="2"/>
</dbReference>
<dbReference type="Pfam" id="PF00582">
    <property type="entry name" value="Usp"/>
    <property type="match status" value="1"/>
</dbReference>
<dbReference type="Gene3D" id="3.40.50.12370">
    <property type="match status" value="1"/>
</dbReference>
<reference evidence="2 3" key="1">
    <citation type="submission" date="2023-07" db="EMBL/GenBank/DDBJ databases">
        <title>Genomic Encyclopedia of Type Strains, Phase IV (KMG-IV): sequencing the most valuable type-strain genomes for metagenomic binning, comparative biology and taxonomic classification.</title>
        <authorList>
            <person name="Goeker M."/>
        </authorList>
    </citation>
    <scope>NUCLEOTIDE SEQUENCE [LARGE SCALE GENOMIC DNA]</scope>
    <source>
        <strain evidence="2 3">DSM 5896</strain>
    </source>
</reference>